<evidence type="ECO:0000256" key="1">
    <source>
        <dbReference type="ARBA" id="ARBA00022987"/>
    </source>
</evidence>
<evidence type="ECO:0008006" key="6">
    <source>
        <dbReference type="Google" id="ProtNLM"/>
    </source>
</evidence>
<evidence type="ECO:0000313" key="4">
    <source>
        <dbReference type="EMBL" id="MBE1607156.1"/>
    </source>
</evidence>
<evidence type="ECO:0000313" key="5">
    <source>
        <dbReference type="Proteomes" id="UP000638648"/>
    </source>
</evidence>
<accession>A0A927RJF4</accession>
<dbReference type="GO" id="GO:0031411">
    <property type="term" value="C:gas vesicle"/>
    <property type="evidence" value="ECO:0007669"/>
    <property type="project" value="UniProtKB-SubCell"/>
</dbReference>
<evidence type="ECO:0000256" key="2">
    <source>
        <dbReference type="ARBA" id="ARBA00035108"/>
    </source>
</evidence>
<evidence type="ECO:0000256" key="3">
    <source>
        <dbReference type="ARBA" id="ARBA00035659"/>
    </source>
</evidence>
<reference evidence="4" key="1">
    <citation type="submission" date="2020-10" db="EMBL/GenBank/DDBJ databases">
        <title>Sequencing the genomes of 1000 actinobacteria strains.</title>
        <authorList>
            <person name="Klenk H.-P."/>
        </authorList>
    </citation>
    <scope>NUCLEOTIDE SEQUENCE</scope>
    <source>
        <strain evidence="4">DSM 45354</strain>
    </source>
</reference>
<dbReference type="Proteomes" id="UP000638648">
    <property type="component" value="Unassembled WGS sequence"/>
</dbReference>
<dbReference type="PANTHER" id="PTHR40137:SF2">
    <property type="entry name" value="PROTEIN GVPK 1"/>
    <property type="match status" value="1"/>
</dbReference>
<dbReference type="EMBL" id="JADBEM010000001">
    <property type="protein sequence ID" value="MBE1607156.1"/>
    <property type="molecule type" value="Genomic_DNA"/>
</dbReference>
<keyword evidence="1" id="KW-0304">Gas vesicle</keyword>
<dbReference type="RefSeq" id="WP_192751148.1">
    <property type="nucleotide sequence ID" value="NZ_BAABJL010000175.1"/>
</dbReference>
<dbReference type="PANTHER" id="PTHR40137">
    <property type="entry name" value="PROTEIN GVPK 1"/>
    <property type="match status" value="1"/>
</dbReference>
<dbReference type="InterPro" id="IPR007805">
    <property type="entry name" value="GvpK"/>
</dbReference>
<comment type="similarity">
    <text evidence="3">Belongs to the gas vesicle GvpK family.</text>
</comment>
<dbReference type="GO" id="GO:0031412">
    <property type="term" value="P:gas vesicle organization"/>
    <property type="evidence" value="ECO:0007669"/>
    <property type="project" value="InterPro"/>
</dbReference>
<gene>
    <name evidence="4" type="ORF">HEB94_004004</name>
</gene>
<dbReference type="AlphaFoldDB" id="A0A927RJF4"/>
<proteinExistence type="inferred from homology"/>
<dbReference type="Pfam" id="PF05121">
    <property type="entry name" value="GvpK"/>
    <property type="match status" value="1"/>
</dbReference>
<sequence length="124" mass="14003">MTSPTPRAFSRTPRLSADAEDLGRGLGQLVVALLELVRDLLERQAVRRMDGGDLSADEIERLGQALLELEEKFVELREIFGVGREGIRLPIDVDQLLGDQRPTNKRYDETVTWPIGDMTPRRCD</sequence>
<name>A0A927RJF4_9ACTN</name>
<keyword evidence="5" id="KW-1185">Reference proteome</keyword>
<organism evidence="4 5">
    <name type="scientific">Actinopolymorpha pittospori</name>
    <dbReference type="NCBI Taxonomy" id="648752"/>
    <lineage>
        <taxon>Bacteria</taxon>
        <taxon>Bacillati</taxon>
        <taxon>Actinomycetota</taxon>
        <taxon>Actinomycetes</taxon>
        <taxon>Propionibacteriales</taxon>
        <taxon>Actinopolymorphaceae</taxon>
        <taxon>Actinopolymorpha</taxon>
    </lineage>
</organism>
<protein>
    <recommendedName>
        <fullName evidence="6">Gas vesicle protein K</fullName>
    </recommendedName>
</protein>
<comment type="caution">
    <text evidence="4">The sequence shown here is derived from an EMBL/GenBank/DDBJ whole genome shotgun (WGS) entry which is preliminary data.</text>
</comment>
<comment type="subcellular location">
    <subcellularLocation>
        <location evidence="2">Gas vesicle</location>
    </subcellularLocation>
</comment>